<sequence>MFSLREAVYGYFILWGLFFSTITYKYIKKIWNPEHIMYNLGVYFLIIILLVDFVTRIPTIGHIYAKNTGVLKKFFVTDTTRMYADRDQYTIVIENCQNGKLERYKYVPVDYEYNLKNGMKLEITSFGKNLITGRPKGNEISKINGKTTKYFIEGYRTRAYEREFSFSLMSIYGLVLIYLTRKDYVANRKKYGTLWDRMCVITCILYGTIPWIAYWEPEYGRRVRVCSVCIFLVLAVFELLFSRSIGMPEYQEEWQKLKCQMADEEKELEKREKIKELKKQILLEEDKSKIYQFQQMSHYMSKQYCDYKYQKRMKNSMEGVVIFVLLELIAAMLVPIIYDDLFKWYGYVAGGGVMIAVLTFFIGYVIAYHKNKRLKDVTNAGYPLEYSIVVADVYNLKKFICSDGHMEEWKMKYDDDAKIKDGQEAVVIYSSTTHEMFTERKEVMNKICGI</sequence>
<evidence type="ECO:0000313" key="2">
    <source>
        <dbReference type="EMBL" id="CUO35404.1"/>
    </source>
</evidence>
<keyword evidence="1" id="KW-0812">Transmembrane</keyword>
<reference evidence="2 3" key="1">
    <citation type="submission" date="2015-09" db="EMBL/GenBank/DDBJ databases">
        <authorList>
            <consortium name="Pathogen Informatics"/>
        </authorList>
    </citation>
    <scope>NUCLEOTIDE SEQUENCE [LARGE SCALE GENOMIC DNA]</scope>
    <source>
        <strain evidence="2 3">2789STDY5608866</strain>
    </source>
</reference>
<feature type="transmembrane region" description="Helical" evidence="1">
    <location>
        <begin position="320"/>
        <end position="338"/>
    </location>
</feature>
<dbReference type="EMBL" id="CYYY01000027">
    <property type="protein sequence ID" value="CUO35404.1"/>
    <property type="molecule type" value="Genomic_DNA"/>
</dbReference>
<dbReference type="AlphaFoldDB" id="A0A174EC66"/>
<evidence type="ECO:0000313" key="3">
    <source>
        <dbReference type="Proteomes" id="UP000095439"/>
    </source>
</evidence>
<proteinExistence type="predicted"/>
<feature type="transmembrane region" description="Helical" evidence="1">
    <location>
        <begin position="36"/>
        <end position="54"/>
    </location>
</feature>
<dbReference type="RefSeq" id="WP_055182600.1">
    <property type="nucleotide sequence ID" value="NZ_CABIWY010000027.1"/>
</dbReference>
<feature type="transmembrane region" description="Helical" evidence="1">
    <location>
        <begin position="344"/>
        <end position="367"/>
    </location>
</feature>
<name>A0A174EC66_9FIRM</name>
<protein>
    <submittedName>
        <fullName evidence="2">Uncharacterized protein</fullName>
    </submittedName>
</protein>
<evidence type="ECO:0000256" key="1">
    <source>
        <dbReference type="SAM" id="Phobius"/>
    </source>
</evidence>
<keyword evidence="1" id="KW-1133">Transmembrane helix</keyword>
<organism evidence="2 3">
    <name type="scientific">Dorea longicatena</name>
    <dbReference type="NCBI Taxonomy" id="88431"/>
    <lineage>
        <taxon>Bacteria</taxon>
        <taxon>Bacillati</taxon>
        <taxon>Bacillota</taxon>
        <taxon>Clostridia</taxon>
        <taxon>Lachnospirales</taxon>
        <taxon>Lachnospiraceae</taxon>
        <taxon>Dorea</taxon>
    </lineage>
</organism>
<feature type="transmembrane region" description="Helical" evidence="1">
    <location>
        <begin position="164"/>
        <end position="181"/>
    </location>
</feature>
<accession>A0A174EC66</accession>
<feature type="transmembrane region" description="Helical" evidence="1">
    <location>
        <begin position="6"/>
        <end position="24"/>
    </location>
</feature>
<feature type="transmembrane region" description="Helical" evidence="1">
    <location>
        <begin position="193"/>
        <end position="215"/>
    </location>
</feature>
<keyword evidence="1" id="KW-0472">Membrane</keyword>
<dbReference type="Proteomes" id="UP000095439">
    <property type="component" value="Unassembled WGS sequence"/>
</dbReference>
<gene>
    <name evidence="2" type="ORF">ERS852423_02978</name>
</gene>